<name>A0A0B7MZI6_9FUNG</name>
<feature type="region of interest" description="Disordered" evidence="9">
    <location>
        <begin position="1"/>
        <end position="36"/>
    </location>
</feature>
<evidence type="ECO:0000256" key="7">
    <source>
        <dbReference type="ARBA" id="ARBA00023136"/>
    </source>
</evidence>
<evidence type="ECO:0000256" key="4">
    <source>
        <dbReference type="ARBA" id="ARBA00022692"/>
    </source>
</evidence>
<keyword evidence="11" id="KW-1185">Reference proteome</keyword>
<keyword evidence="7 8" id="KW-0472">Membrane</keyword>
<dbReference type="Gene3D" id="1.10.3860.10">
    <property type="entry name" value="Sodium:dicarboxylate symporter"/>
    <property type="match status" value="1"/>
</dbReference>
<evidence type="ECO:0000256" key="3">
    <source>
        <dbReference type="ARBA" id="ARBA00022475"/>
    </source>
</evidence>
<dbReference type="PRINTS" id="PR00173">
    <property type="entry name" value="EDTRNSPORT"/>
</dbReference>
<feature type="compositionally biased region" description="Basic and acidic residues" evidence="9">
    <location>
        <begin position="1"/>
        <end position="19"/>
    </location>
</feature>
<feature type="transmembrane region" description="Helical" evidence="8">
    <location>
        <begin position="166"/>
        <end position="192"/>
    </location>
</feature>
<evidence type="ECO:0000313" key="11">
    <source>
        <dbReference type="Proteomes" id="UP000054107"/>
    </source>
</evidence>
<feature type="transmembrane region" description="Helical" evidence="8">
    <location>
        <begin position="132"/>
        <end position="154"/>
    </location>
</feature>
<dbReference type="FunFam" id="1.10.3860.10:FF:000001">
    <property type="entry name" value="C4-dicarboxylate transport protein"/>
    <property type="match status" value="1"/>
</dbReference>
<evidence type="ECO:0000256" key="5">
    <source>
        <dbReference type="ARBA" id="ARBA00022847"/>
    </source>
</evidence>
<keyword evidence="4 8" id="KW-0812">Transmembrane</keyword>
<dbReference type="InterPro" id="IPR001991">
    <property type="entry name" value="Na-dicarboxylate_symporter"/>
</dbReference>
<dbReference type="InterPro" id="IPR036458">
    <property type="entry name" value="Na:dicarbo_symporter_sf"/>
</dbReference>
<keyword evidence="6 8" id="KW-1133">Transmembrane helix</keyword>
<feature type="transmembrane region" description="Helical" evidence="8">
    <location>
        <begin position="280"/>
        <end position="300"/>
    </location>
</feature>
<feature type="transmembrane region" description="Helical" evidence="8">
    <location>
        <begin position="320"/>
        <end position="339"/>
    </location>
</feature>
<evidence type="ECO:0000256" key="9">
    <source>
        <dbReference type="SAM" id="MobiDB-lite"/>
    </source>
</evidence>
<evidence type="ECO:0000313" key="10">
    <source>
        <dbReference type="EMBL" id="CEP08334.1"/>
    </source>
</evidence>
<accession>A0A0B7MZI6</accession>
<comment type="similarity">
    <text evidence="8">Belongs to the dicarboxylate/amino acid:cation symporter (DAACS) (TC 2.A.23) family.</text>
</comment>
<dbReference type="PROSITE" id="PS00713">
    <property type="entry name" value="NA_DICARBOXYL_SYMP_1"/>
    <property type="match status" value="1"/>
</dbReference>
<dbReference type="Pfam" id="PF00375">
    <property type="entry name" value="SDF"/>
    <property type="match status" value="1"/>
</dbReference>
<reference evidence="10 11" key="1">
    <citation type="submission" date="2014-09" db="EMBL/GenBank/DDBJ databases">
        <authorList>
            <person name="Ellenberger Sabrina"/>
        </authorList>
    </citation>
    <scope>NUCLEOTIDE SEQUENCE [LARGE SCALE GENOMIC DNA]</scope>
    <source>
        <strain evidence="10 11">CBS 412.66</strain>
    </source>
</reference>
<dbReference type="STRING" id="35722.A0A0B7MZI6"/>
<dbReference type="GO" id="GO:0006835">
    <property type="term" value="P:dicarboxylic acid transport"/>
    <property type="evidence" value="ECO:0007669"/>
    <property type="project" value="UniProtKB-ARBA"/>
</dbReference>
<dbReference type="InterPro" id="IPR018107">
    <property type="entry name" value="Na-dicarboxylate_symporter_CS"/>
</dbReference>
<comment type="subcellular location">
    <subcellularLocation>
        <location evidence="1">Cell membrane</location>
        <topology evidence="1">Multi-pass membrane protein</topology>
    </subcellularLocation>
    <subcellularLocation>
        <location evidence="8">Membrane</location>
        <topology evidence="8">Multi-pass membrane protein</topology>
    </subcellularLocation>
</comment>
<sequence>MDEITAHKRAPHNDSDDKIVAGSFTEDVQPSFRDDTSSILRQRERDERERKMPEHLRISIVDNVGYSPRLTNAGQSISSAFQAAIYPIILAIRFLQRRTNLTFWIITAMIVGVLIGQFAPAAGKEIKPLGDAFIMMIKIIIVPLVFSVLVIGIAGHGDDIGKVGKLAIKTIIYFEVVTTLALAIGLIMANLVKPGNGVVLPVGQDTSSVKELAEKENTSITWANEMFLIIPESFFKAAVDNKVLAIVFCAVMFACSMMKADKESKRVMLKINEALSQVMFKFVGLVMNYAPIGIGAALAATVGANGITVLANLGKLIGCVYASLVIFVIIVLLPIMLIAKIPVVGFFKAMAQPWLLAFSSASSESALPLAFERMREFGCTNALTGFVIPCGYSFNLDGTTLYLSLATIFCAQASGLNLPISTQLSIMGTLMLSSKGVAAIPRASLVVLSGTLAQYDIPFEAVLMIMGVDAIMDMARTSINVLGNCLGCCVMARVEGSFRGEEWREEEEERRYKKWLDEQEKAGLLHKKDEESHLGDNVIVIRDNNKDALNKQEETL</sequence>
<evidence type="ECO:0000256" key="8">
    <source>
        <dbReference type="RuleBase" id="RU361216"/>
    </source>
</evidence>
<feature type="transmembrane region" description="Helical" evidence="8">
    <location>
        <begin position="243"/>
        <end position="260"/>
    </location>
</feature>
<feature type="transmembrane region" description="Helical" evidence="8">
    <location>
        <begin position="101"/>
        <end position="120"/>
    </location>
</feature>
<dbReference type="GO" id="GO:0015293">
    <property type="term" value="F:symporter activity"/>
    <property type="evidence" value="ECO:0007669"/>
    <property type="project" value="UniProtKB-UniRule"/>
</dbReference>
<dbReference type="EMBL" id="LN719426">
    <property type="protein sequence ID" value="CEP08334.1"/>
    <property type="molecule type" value="Genomic_DNA"/>
</dbReference>
<dbReference type="PANTHER" id="PTHR42865:SF7">
    <property type="entry name" value="PROTON_GLUTAMATE-ASPARTATE SYMPORTER"/>
    <property type="match status" value="1"/>
</dbReference>
<keyword evidence="3" id="KW-1003">Cell membrane</keyword>
<dbReference type="Proteomes" id="UP000054107">
    <property type="component" value="Unassembled WGS sequence"/>
</dbReference>
<dbReference type="OrthoDB" id="5877963at2759"/>
<dbReference type="GO" id="GO:0005886">
    <property type="term" value="C:plasma membrane"/>
    <property type="evidence" value="ECO:0007669"/>
    <property type="project" value="UniProtKB-SubCell"/>
</dbReference>
<keyword evidence="2 8" id="KW-0813">Transport</keyword>
<evidence type="ECO:0000256" key="2">
    <source>
        <dbReference type="ARBA" id="ARBA00022448"/>
    </source>
</evidence>
<dbReference type="SUPFAM" id="SSF118215">
    <property type="entry name" value="Proton glutamate symport protein"/>
    <property type="match status" value="1"/>
</dbReference>
<gene>
    <name evidence="10" type="primary">PARPA_01645.1 scaffold 1359</name>
</gene>
<evidence type="ECO:0000256" key="6">
    <source>
        <dbReference type="ARBA" id="ARBA00022989"/>
    </source>
</evidence>
<proteinExistence type="inferred from homology"/>
<organism evidence="10 11">
    <name type="scientific">Parasitella parasitica</name>
    <dbReference type="NCBI Taxonomy" id="35722"/>
    <lineage>
        <taxon>Eukaryota</taxon>
        <taxon>Fungi</taxon>
        <taxon>Fungi incertae sedis</taxon>
        <taxon>Mucoromycota</taxon>
        <taxon>Mucoromycotina</taxon>
        <taxon>Mucoromycetes</taxon>
        <taxon>Mucorales</taxon>
        <taxon>Mucorineae</taxon>
        <taxon>Mucoraceae</taxon>
        <taxon>Parasitella</taxon>
    </lineage>
</organism>
<evidence type="ECO:0000256" key="1">
    <source>
        <dbReference type="ARBA" id="ARBA00004651"/>
    </source>
</evidence>
<dbReference type="PANTHER" id="PTHR42865">
    <property type="entry name" value="PROTON/GLUTAMATE-ASPARTATE SYMPORTER"/>
    <property type="match status" value="1"/>
</dbReference>
<protein>
    <recommendedName>
        <fullName evidence="8">Amino acid transporter</fullName>
    </recommendedName>
</protein>
<dbReference type="AlphaFoldDB" id="A0A0B7MZI6"/>
<keyword evidence="5 8" id="KW-0769">Symport</keyword>